<protein>
    <recommendedName>
        <fullName evidence="1">Transposase-associated domain-containing protein</fullName>
    </recommendedName>
</protein>
<proteinExistence type="predicted"/>
<accession>A0ABD3T9W1</accession>
<reference evidence="2 3" key="1">
    <citation type="submission" date="2024-12" db="EMBL/GenBank/DDBJ databases">
        <title>The unique morphological basis and parallel evolutionary history of personate flowers in Penstemon.</title>
        <authorList>
            <person name="Depatie T.H."/>
            <person name="Wessinger C.A."/>
        </authorList>
    </citation>
    <scope>NUCLEOTIDE SEQUENCE [LARGE SCALE GENOMIC DNA]</scope>
    <source>
        <strain evidence="2">WTNN_2</strain>
        <tissue evidence="2">Leaf</tissue>
    </source>
</reference>
<dbReference type="InterPro" id="IPR004242">
    <property type="entry name" value="Transposase_21"/>
</dbReference>
<dbReference type="EMBL" id="JBJXBP010000004">
    <property type="protein sequence ID" value="KAL3833719.1"/>
    <property type="molecule type" value="Genomic_DNA"/>
</dbReference>
<evidence type="ECO:0000313" key="2">
    <source>
        <dbReference type="EMBL" id="KAL3833719.1"/>
    </source>
</evidence>
<dbReference type="Pfam" id="PF13963">
    <property type="entry name" value="Transpos_assoc"/>
    <property type="match status" value="1"/>
</dbReference>
<dbReference type="Pfam" id="PF02992">
    <property type="entry name" value="Transposase_21"/>
    <property type="match status" value="1"/>
</dbReference>
<dbReference type="AlphaFoldDB" id="A0ABD3T9W1"/>
<gene>
    <name evidence="2" type="ORF">ACJIZ3_008455</name>
</gene>
<feature type="domain" description="Transposase-associated" evidence="1">
    <location>
        <begin position="7"/>
        <end position="85"/>
    </location>
</feature>
<dbReference type="Proteomes" id="UP001634393">
    <property type="component" value="Unassembled WGS sequence"/>
</dbReference>
<evidence type="ECO:0000313" key="3">
    <source>
        <dbReference type="Proteomes" id="UP001634393"/>
    </source>
</evidence>
<organism evidence="2 3">
    <name type="scientific">Penstemon smallii</name>
    <dbReference type="NCBI Taxonomy" id="265156"/>
    <lineage>
        <taxon>Eukaryota</taxon>
        <taxon>Viridiplantae</taxon>
        <taxon>Streptophyta</taxon>
        <taxon>Embryophyta</taxon>
        <taxon>Tracheophyta</taxon>
        <taxon>Spermatophyta</taxon>
        <taxon>Magnoliopsida</taxon>
        <taxon>eudicotyledons</taxon>
        <taxon>Gunneridae</taxon>
        <taxon>Pentapetalae</taxon>
        <taxon>asterids</taxon>
        <taxon>lamiids</taxon>
        <taxon>Lamiales</taxon>
        <taxon>Plantaginaceae</taxon>
        <taxon>Cheloneae</taxon>
        <taxon>Penstemon</taxon>
    </lineage>
</organism>
<name>A0ABD3T9W1_9LAMI</name>
<comment type="caution">
    <text evidence="2">The sequence shown here is derived from an EMBL/GenBank/DDBJ whole genome shotgun (WGS) entry which is preliminary data.</text>
</comment>
<dbReference type="InterPro" id="IPR029480">
    <property type="entry name" value="Transpos_assoc"/>
</dbReference>
<dbReference type="PANTHER" id="PTHR10775">
    <property type="entry name" value="OS08G0208400 PROTEIN"/>
    <property type="match status" value="1"/>
</dbReference>
<evidence type="ECO:0000259" key="1">
    <source>
        <dbReference type="Pfam" id="PF13963"/>
    </source>
</evidence>
<keyword evidence="3" id="KW-1185">Reference proteome</keyword>
<dbReference type="PANTHER" id="PTHR10775:SF193">
    <property type="entry name" value="DUF4216 DOMAIN-CONTAINING PROTEIN"/>
    <property type="match status" value="1"/>
</dbReference>
<sequence length="382" mass="44540">MDNPLDRDWMYNRMLGRDFNPTWLVGVNHFLEFAKSQRDYLESRQIRCPCRKCKNMRYANLDQVHADLLRNGFVADYWCWTCHGEEENDNPNNNNNGASSSVQFMDDDEDENNRYEDVVYDAMRGGNFDCNVGDTVYATNPPNNGAEDFYNVLESAQRPLYEGCNTYTELSLALQLMSLKANFNMTQGNFNGMTEIMKMMVPQENLVPKDFYKTKKLVAKLGLTSKKIDCCKNGCMLYYKEDEHLTECKFCHFERFESTKSRRGRRSSKPVPHKRMHYLPLIPRLKRLFASQQSAPHMRWHFENIREEGVLCHPSDGLAWKNFNIAHPDFAAEPRNVRLGLCADGFNPFSNNSQPYSCWPVIVTPYNLPPEMCMTRPYMFLT</sequence>